<dbReference type="Gene3D" id="2.60.450.10">
    <property type="entry name" value="Lipopolysaccharide (LPS) transport protein A like domain"/>
    <property type="match status" value="1"/>
</dbReference>
<comment type="subunit">
    <text evidence="1">Component of the lipopolysaccharide transport and assembly complex. Interacts with LptE and LptA.</text>
</comment>
<dbReference type="GO" id="GO:0015920">
    <property type="term" value="P:lipopolysaccharide transport"/>
    <property type="evidence" value="ECO:0007669"/>
    <property type="project" value="InterPro"/>
</dbReference>
<organism evidence="3 4">
    <name type="scientific">Undibacterium parvum</name>
    <dbReference type="NCBI Taxonomy" id="401471"/>
    <lineage>
        <taxon>Bacteria</taxon>
        <taxon>Pseudomonadati</taxon>
        <taxon>Pseudomonadota</taxon>
        <taxon>Betaproteobacteria</taxon>
        <taxon>Burkholderiales</taxon>
        <taxon>Oxalobacteraceae</taxon>
        <taxon>Undibacterium</taxon>
    </lineage>
</organism>
<dbReference type="EMBL" id="CP034464">
    <property type="protein sequence ID" value="AZP12966.1"/>
    <property type="molecule type" value="Genomic_DNA"/>
</dbReference>
<reference evidence="3 4" key="1">
    <citation type="journal article" date="2011" name="Int. J. Syst. Evol. Microbiol.">
        <title>Description of Undibacterium oligocarboniphilum sp. nov., isolated from purified water, and Undibacterium pigrum strain CCUG 49012 as the type strain of Undibacterium parvum sp. nov., and emended descriptions of the genus Undibacterium and the species Undibacterium pigrum.</title>
        <authorList>
            <person name="Eder W."/>
            <person name="Wanner G."/>
            <person name="Ludwig W."/>
            <person name="Busse H.J."/>
            <person name="Ziemke-Kageler F."/>
            <person name="Lang E."/>
        </authorList>
    </citation>
    <scope>NUCLEOTIDE SEQUENCE [LARGE SCALE GENOMIC DNA]</scope>
    <source>
        <strain evidence="3 4">DSM 23061</strain>
    </source>
</reference>
<dbReference type="GO" id="GO:0009279">
    <property type="term" value="C:cell outer membrane"/>
    <property type="evidence" value="ECO:0007669"/>
    <property type="project" value="UniProtKB-SubCell"/>
</dbReference>
<dbReference type="GO" id="GO:0043165">
    <property type="term" value="P:Gram-negative-bacterium-type cell outer membrane assembly"/>
    <property type="evidence" value="ECO:0007669"/>
    <property type="project" value="UniProtKB-UniRule"/>
</dbReference>
<dbReference type="HAMAP" id="MF_01411">
    <property type="entry name" value="LPS_assembly_LptD"/>
    <property type="match status" value="1"/>
</dbReference>
<comment type="caution">
    <text evidence="1">Lacks conserved residue(s) required for the propagation of feature annotation.</text>
</comment>
<dbReference type="KEGG" id="upv:EJN92_13680"/>
<feature type="domain" description="LptD C-terminal" evidence="2">
    <location>
        <begin position="310"/>
        <end position="675"/>
    </location>
</feature>
<evidence type="ECO:0000313" key="4">
    <source>
        <dbReference type="Proteomes" id="UP000275663"/>
    </source>
</evidence>
<dbReference type="Proteomes" id="UP000275663">
    <property type="component" value="Chromosome"/>
</dbReference>
<evidence type="ECO:0000259" key="2">
    <source>
        <dbReference type="Pfam" id="PF04453"/>
    </source>
</evidence>
<dbReference type="Pfam" id="PF04453">
    <property type="entry name" value="LptD"/>
    <property type="match status" value="1"/>
</dbReference>
<sequence length="755" mass="84138">MRRKTVLSHPQPLFSTFPANAVDARRPAWRLAVLPAMLAALYWPLLAQAQVQSVAIAGKPKTDDKNATTFIQAEQISGRPDRFVNFDEKVEVVKGNTTIIANHATYRNLEDEVDARGDVRVTRNGDCYNGDTMKMRLDTNAGSVLNPTYKLLRNNGQGGGDRIDFQDEERSTIFHGTYSTCEGLNPDWYLKADTLNLDTGLDTGIAGTSMVYFKRVPILAVPSFMAMSFPLSDARHSGVLPPSLGSTSNGGMEVGLPYYFNIAPNRDLTVFPKYIQKRGLQVGLDGRYLGVGYAGESNFEFLPSDKETGTNRYALNSIHTQTLMPKLTMAWNVNYASDDAYPADFASSINKTAVRVLPRDLTFMYAETFWNVNLLTSKYQVLQELAAPITPPYDRLPQLTLHGGQFDVKGFDWAVDTIFTSFGHPTMVQGERLVLNPQVSLPFIQSGFFVIPKLSLHAASYSLSNPGPGLGDHFQIAVPTVSVDSGLIFERQANWFGSLMTQTLEPRLFYVNTPYRDQSLFPNFDSGPADFNFAQMFTENRFTGQDRIGDANQITTALVSRFIESDGEERFKMAIGQRLYFNQQKVTLGAGENQSRSDLLLSASGKFSKTLSADINLQISQTDQESVRSNFGVRWNPGPKKVINAEYRFQRDKVTPDNQVKQIDISMQWPVADRWYMVGRSNFSLQTNKLIEGLAGFEYKQDCWSFRVLAQRFVTATSTSTTGISIQLELNGLAKLGSNTMDALRKGISGYQPIN</sequence>
<comment type="subcellular location">
    <subcellularLocation>
        <location evidence="1">Cell outer membrane</location>
    </subcellularLocation>
</comment>
<comment type="similarity">
    <text evidence="1">Belongs to the LptD family.</text>
</comment>
<dbReference type="InterPro" id="IPR007543">
    <property type="entry name" value="LptD_C"/>
</dbReference>
<dbReference type="PANTHER" id="PTHR30189:SF1">
    <property type="entry name" value="LPS-ASSEMBLY PROTEIN LPTD"/>
    <property type="match status" value="1"/>
</dbReference>
<dbReference type="InterPro" id="IPR050218">
    <property type="entry name" value="LptD"/>
</dbReference>
<name>A0A3Q9BSF5_9BURK</name>
<dbReference type="OrthoDB" id="9760225at2"/>
<keyword evidence="1" id="KW-0732">Signal</keyword>
<keyword evidence="1" id="KW-0472">Membrane</keyword>
<evidence type="ECO:0000313" key="3">
    <source>
        <dbReference type="EMBL" id="AZP12966.1"/>
    </source>
</evidence>
<accession>A0A3Q9BSF5</accession>
<dbReference type="GO" id="GO:1990351">
    <property type="term" value="C:transporter complex"/>
    <property type="evidence" value="ECO:0007669"/>
    <property type="project" value="TreeGrafter"/>
</dbReference>
<keyword evidence="4" id="KW-1185">Reference proteome</keyword>
<dbReference type="AlphaFoldDB" id="A0A3Q9BSF5"/>
<gene>
    <name evidence="1" type="primary">lptD</name>
    <name evidence="3" type="ORF">EJN92_13680</name>
</gene>
<keyword evidence="1" id="KW-0998">Cell outer membrane</keyword>
<proteinExistence type="inferred from homology"/>
<evidence type="ECO:0000256" key="1">
    <source>
        <dbReference type="HAMAP-Rule" id="MF_01411"/>
    </source>
</evidence>
<dbReference type="PANTHER" id="PTHR30189">
    <property type="entry name" value="LPS-ASSEMBLY PROTEIN"/>
    <property type="match status" value="1"/>
</dbReference>
<protein>
    <recommendedName>
        <fullName evidence="1">LPS-assembly protein LptD</fullName>
    </recommendedName>
</protein>
<dbReference type="InterPro" id="IPR020889">
    <property type="entry name" value="LipoPS_assembly_LptD"/>
</dbReference>
<comment type="function">
    <text evidence="1">Together with LptE, is involved in the assembly of lipopolysaccharide (LPS) at the surface of the outer membrane.</text>
</comment>